<dbReference type="InterPro" id="IPR050145">
    <property type="entry name" value="Centrin_CML-like"/>
</dbReference>
<feature type="domain" description="EF-hand" evidence="5">
    <location>
        <begin position="517"/>
        <end position="552"/>
    </location>
</feature>
<evidence type="ECO:0000256" key="4">
    <source>
        <dbReference type="SAM" id="MobiDB-lite"/>
    </source>
</evidence>
<dbReference type="SUPFAM" id="SSF47473">
    <property type="entry name" value="EF-hand"/>
    <property type="match status" value="1"/>
</dbReference>
<feature type="compositionally biased region" description="Basic and acidic residues" evidence="4">
    <location>
        <begin position="15"/>
        <end position="28"/>
    </location>
</feature>
<dbReference type="PANTHER" id="PTHR23050">
    <property type="entry name" value="CALCIUM BINDING PROTEIN"/>
    <property type="match status" value="1"/>
</dbReference>
<dbReference type="CDD" id="cd00051">
    <property type="entry name" value="EFh"/>
    <property type="match status" value="1"/>
</dbReference>
<reference evidence="6 7" key="1">
    <citation type="submission" date="2024-02" db="EMBL/GenBank/DDBJ databases">
        <authorList>
            <person name="Chen Y."/>
            <person name="Shah S."/>
            <person name="Dougan E. K."/>
            <person name="Thang M."/>
            <person name="Chan C."/>
        </authorList>
    </citation>
    <scope>NUCLEOTIDE SEQUENCE [LARGE SCALE GENOMIC DNA]</scope>
</reference>
<dbReference type="InterPro" id="IPR018247">
    <property type="entry name" value="EF_Hand_1_Ca_BS"/>
</dbReference>
<keyword evidence="1" id="KW-0677">Repeat</keyword>
<dbReference type="Proteomes" id="UP001642484">
    <property type="component" value="Unassembled WGS sequence"/>
</dbReference>
<evidence type="ECO:0000256" key="1">
    <source>
        <dbReference type="ARBA" id="ARBA00022737"/>
    </source>
</evidence>
<comment type="caution">
    <text evidence="6">The sequence shown here is derived from an EMBL/GenBank/DDBJ whole genome shotgun (WGS) entry which is preliminary data.</text>
</comment>
<keyword evidence="2" id="KW-0106">Calcium</keyword>
<dbReference type="SMART" id="SM00054">
    <property type="entry name" value="EFh"/>
    <property type="match status" value="4"/>
</dbReference>
<evidence type="ECO:0000256" key="2">
    <source>
        <dbReference type="ARBA" id="ARBA00022837"/>
    </source>
</evidence>
<protein>
    <recommendedName>
        <fullName evidence="5">EF-hand domain-containing protein</fullName>
    </recommendedName>
</protein>
<dbReference type="PROSITE" id="PS50222">
    <property type="entry name" value="EF_HAND_2"/>
    <property type="match status" value="2"/>
</dbReference>
<dbReference type="EMBL" id="CAXAMN010022273">
    <property type="protein sequence ID" value="CAK9067929.1"/>
    <property type="molecule type" value="Genomic_DNA"/>
</dbReference>
<name>A0ABP0NZG0_9DINO</name>
<dbReference type="InterPro" id="IPR002048">
    <property type="entry name" value="EF_hand_dom"/>
</dbReference>
<keyword evidence="3" id="KW-0175">Coiled coil</keyword>
<feature type="region of interest" description="Disordered" evidence="4">
    <location>
        <begin position="1"/>
        <end position="32"/>
    </location>
</feature>
<feature type="compositionally biased region" description="Basic residues" evidence="4">
    <location>
        <begin position="1"/>
        <end position="12"/>
    </location>
</feature>
<dbReference type="Pfam" id="PF13202">
    <property type="entry name" value="EF-hand_5"/>
    <property type="match status" value="1"/>
</dbReference>
<gene>
    <name evidence="6" type="ORF">CCMP2556_LOCUS33359</name>
</gene>
<dbReference type="InterPro" id="IPR011992">
    <property type="entry name" value="EF-hand-dom_pair"/>
</dbReference>
<accession>A0ABP0NZG0</accession>
<evidence type="ECO:0000313" key="6">
    <source>
        <dbReference type="EMBL" id="CAK9067929.1"/>
    </source>
</evidence>
<organism evidence="6 7">
    <name type="scientific">Durusdinium trenchii</name>
    <dbReference type="NCBI Taxonomy" id="1381693"/>
    <lineage>
        <taxon>Eukaryota</taxon>
        <taxon>Sar</taxon>
        <taxon>Alveolata</taxon>
        <taxon>Dinophyceae</taxon>
        <taxon>Suessiales</taxon>
        <taxon>Symbiodiniaceae</taxon>
        <taxon>Durusdinium</taxon>
    </lineage>
</organism>
<evidence type="ECO:0000313" key="7">
    <source>
        <dbReference type="Proteomes" id="UP001642484"/>
    </source>
</evidence>
<proteinExistence type="predicted"/>
<sequence length="737" mass="84229">MHSRPVTRHRPSSRPSERVERSQVESPKEAVNPHQSLSFVDLTLEDIHAAIIAEDPNWNFQLDFWQAVLLGAAAPEFRCMQNRTLGFWAKSFQRWQLLRKQQEMSDRCTVGQLEKVFQGFARPRCLELGKLFGGLRSLSGVSFEKTSVSLAEIFTAGVLMSEIISSTNKLRFVFGMVDTQGRNSLSQKEFGTFVQNFIHGLSCAFGLCMPSAGKEEQKAVPTRGSWSSLLLQRRHSSAWSNCDEEHRTRYAQVPKPEAIHLIAQRLYTRISRKVARTIVKLHSSLQNDVDRAAVVAAIKARQASSEHPAATGQQEQRLPFPVLLDWCFRLVQDPLAIPYALAIERFCPRETSADDNPENFEVDEEQMFHLSPGGASAPDEREAEAAQYMPSRADVLAARYVYNFAAEQNYFSLSPSELEHAMIQAGHSDVEFAIRLQNACVQAENIRSKQRKPSFMRFLRLLYAWAMPKHLRMFERWCHQYDELQERKAQLKTDLKSMKDFFACVETFKTMPVLPQQEKDKILQDFTRLDIEKKGFVEVSELKRVMGGNQTESLIGEYDSSGDGVIDQAEFLAMMCPPGYKMENSEDKEGHMLAQLLNAYIDEETARFTYGVWTFLLQRAAESELNLREQERKEVEAEEDRFAPAGRLRADSVSLRAALPVVSRETWELWNERFSHLDQDDDGYISADDLRSFPGLFHSSIARDLLLGILDHKSGPRISKEFFLDTLLKTQRVRMPT</sequence>
<feature type="domain" description="EF-hand" evidence="5">
    <location>
        <begin position="665"/>
        <end position="700"/>
    </location>
</feature>
<feature type="coiled-coil region" evidence="3">
    <location>
        <begin position="474"/>
        <end position="501"/>
    </location>
</feature>
<dbReference type="Gene3D" id="1.10.238.10">
    <property type="entry name" value="EF-hand"/>
    <property type="match status" value="2"/>
</dbReference>
<dbReference type="PROSITE" id="PS00018">
    <property type="entry name" value="EF_HAND_1"/>
    <property type="match status" value="2"/>
</dbReference>
<keyword evidence="7" id="KW-1185">Reference proteome</keyword>
<evidence type="ECO:0000259" key="5">
    <source>
        <dbReference type="PROSITE" id="PS50222"/>
    </source>
</evidence>
<evidence type="ECO:0000256" key="3">
    <source>
        <dbReference type="SAM" id="Coils"/>
    </source>
</evidence>